<dbReference type="PROSITE" id="PS51987">
    <property type="entry name" value="GS_CATALYTIC"/>
    <property type="match status" value="1"/>
</dbReference>
<dbReference type="Gene3D" id="3.30.590.10">
    <property type="entry name" value="Glutamine synthetase/guanido kinase, catalytic domain"/>
    <property type="match status" value="1"/>
</dbReference>
<dbReference type="AlphaFoldDB" id="A0A371B8U1"/>
<dbReference type="PROSITE" id="PS51986">
    <property type="entry name" value="GS_BETA_GRASP"/>
    <property type="match status" value="1"/>
</dbReference>
<organism evidence="9 10">
    <name type="scientific">Undibacter mobilis</name>
    <dbReference type="NCBI Taxonomy" id="2292256"/>
    <lineage>
        <taxon>Bacteria</taxon>
        <taxon>Pseudomonadati</taxon>
        <taxon>Pseudomonadota</taxon>
        <taxon>Alphaproteobacteria</taxon>
        <taxon>Hyphomicrobiales</taxon>
        <taxon>Nitrobacteraceae</taxon>
        <taxon>Undibacter</taxon>
    </lineage>
</organism>
<dbReference type="SUPFAM" id="SSF55931">
    <property type="entry name" value="Glutamine synthetase/guanido kinase"/>
    <property type="match status" value="1"/>
</dbReference>
<dbReference type="SUPFAM" id="SSF54368">
    <property type="entry name" value="Glutamine synthetase, N-terminal domain"/>
    <property type="match status" value="1"/>
</dbReference>
<evidence type="ECO:0000259" key="7">
    <source>
        <dbReference type="PROSITE" id="PS51986"/>
    </source>
</evidence>
<dbReference type="EMBL" id="QRGO01000001">
    <property type="protein sequence ID" value="RDV03927.1"/>
    <property type="molecule type" value="Genomic_DNA"/>
</dbReference>
<comment type="function">
    <text evidence="2">Catalyzes the ATP-dependent biosynthesis of glutamine from glutamate and ammonia.</text>
</comment>
<dbReference type="OrthoDB" id="9807095at2"/>
<dbReference type="InterPro" id="IPR036651">
    <property type="entry name" value="Gln_synt_N_sf"/>
</dbReference>
<feature type="domain" description="GS catalytic" evidence="8">
    <location>
        <begin position="146"/>
        <end position="495"/>
    </location>
</feature>
<evidence type="ECO:0000256" key="2">
    <source>
        <dbReference type="ARBA" id="ARBA00003117"/>
    </source>
</evidence>
<dbReference type="GO" id="GO:0016020">
    <property type="term" value="C:membrane"/>
    <property type="evidence" value="ECO:0007669"/>
    <property type="project" value="TreeGrafter"/>
</dbReference>
<evidence type="ECO:0000313" key="10">
    <source>
        <dbReference type="Proteomes" id="UP000263993"/>
    </source>
</evidence>
<accession>A0A371B8U1</accession>
<dbReference type="Pfam" id="PF00120">
    <property type="entry name" value="Gln-synt_C"/>
    <property type="match status" value="1"/>
</dbReference>
<evidence type="ECO:0000259" key="8">
    <source>
        <dbReference type="PROSITE" id="PS51987"/>
    </source>
</evidence>
<evidence type="ECO:0000313" key="9">
    <source>
        <dbReference type="EMBL" id="RDV03927.1"/>
    </source>
</evidence>
<dbReference type="PANTHER" id="PTHR43407">
    <property type="entry name" value="GLUTAMINE SYNTHETASE"/>
    <property type="match status" value="1"/>
</dbReference>
<proteinExistence type="inferred from homology"/>
<dbReference type="InterPro" id="IPR008147">
    <property type="entry name" value="Gln_synt_N"/>
</dbReference>
<dbReference type="SMART" id="SM01230">
    <property type="entry name" value="Gln-synt_C"/>
    <property type="match status" value="1"/>
</dbReference>
<dbReference type="GO" id="GO:0004356">
    <property type="term" value="F:glutamine synthetase activity"/>
    <property type="evidence" value="ECO:0007669"/>
    <property type="project" value="InterPro"/>
</dbReference>
<dbReference type="PANTHER" id="PTHR43407:SF1">
    <property type="entry name" value="LENGSIN"/>
    <property type="match status" value="1"/>
</dbReference>
<reference evidence="10" key="1">
    <citation type="submission" date="2018-08" db="EMBL/GenBank/DDBJ databases">
        <authorList>
            <person name="Kim S.-J."/>
            <person name="Jung G.-Y."/>
        </authorList>
    </citation>
    <scope>NUCLEOTIDE SEQUENCE [LARGE SCALE GENOMIC DNA]</scope>
    <source>
        <strain evidence="10">GY_H</strain>
    </source>
</reference>
<name>A0A371B8U1_9BRAD</name>
<protein>
    <submittedName>
        <fullName evidence="9">Glutamine synthetase</fullName>
    </submittedName>
</protein>
<dbReference type="Proteomes" id="UP000263993">
    <property type="component" value="Unassembled WGS sequence"/>
</dbReference>
<dbReference type="GO" id="GO:0006542">
    <property type="term" value="P:glutamine biosynthetic process"/>
    <property type="evidence" value="ECO:0007669"/>
    <property type="project" value="InterPro"/>
</dbReference>
<sequence length="495" mass="54442">MPPRKSHTLPGAFVSRHGLWSDTQAKAAAEVERAIKANKLEVVRFSFADQHGVLRGKTLVAAEAASAMQNGVNMTSTLLAKDTAHKSVFPVFTAGGGFGMAEMQGGADFVMIADPTTFRVLPWANKTGWMLCDIYFANGAPVPFSTRAIYRDALTSLAKAGYDFLAGLEVEFHLFKLDDAKLTPEAATWPPQAPQVSLLSQGYQYLTESRFDMVDPAVEILRHGIEQLGLPLRSVELELGPSQIEFTFRPQTGLEAADTMILFRAAVKQIARRHGYLASFMCRPGLPNVMSSGWHLHQSLIERKSKRNAFVDPDGLSGLGQYYLGGLLIHARAAAAFTTPTVNGYKRYRSYSLAPDRAIWARDNRGVMMRLLGDAGASSMHLENRVGEPSANPYLYMASQIYAGLDGIANRIDPGASADTPYETAAALLPKSLGEAVTALRADDVFRRNFGAGFIDYYTHIKDAERERFEKEEPAHAADPLLVTPWEQREYLDLF</sequence>
<feature type="domain" description="GS beta-grasp" evidence="7">
    <location>
        <begin position="38"/>
        <end position="139"/>
    </location>
</feature>
<dbReference type="GO" id="GO:0005737">
    <property type="term" value="C:cytoplasm"/>
    <property type="evidence" value="ECO:0007669"/>
    <property type="project" value="TreeGrafter"/>
</dbReference>
<evidence type="ECO:0000256" key="1">
    <source>
        <dbReference type="ARBA" id="ARBA00001946"/>
    </source>
</evidence>
<keyword evidence="10" id="KW-1185">Reference proteome</keyword>
<dbReference type="InterPro" id="IPR014746">
    <property type="entry name" value="Gln_synth/guanido_kin_cat_dom"/>
</dbReference>
<dbReference type="InterPro" id="IPR008146">
    <property type="entry name" value="Gln_synth_cat_dom"/>
</dbReference>
<comment type="caution">
    <text evidence="9">The sequence shown here is derived from an EMBL/GenBank/DDBJ whole genome shotgun (WGS) entry which is preliminary data.</text>
</comment>
<dbReference type="RefSeq" id="WP_115515953.1">
    <property type="nucleotide sequence ID" value="NZ_QRGO01000001.1"/>
</dbReference>
<comment type="cofactor">
    <cofactor evidence="1">
        <name>Mg(2+)</name>
        <dbReference type="ChEBI" id="CHEBI:18420"/>
    </cofactor>
</comment>
<gene>
    <name evidence="9" type="ORF">DXH78_04595</name>
</gene>
<keyword evidence="4" id="KW-0535">Nitrogen fixation</keyword>
<evidence type="ECO:0000256" key="3">
    <source>
        <dbReference type="ARBA" id="ARBA00009897"/>
    </source>
</evidence>
<comment type="similarity">
    <text evidence="3 5 6">Belongs to the glutamine synthetase family.</text>
</comment>
<evidence type="ECO:0000256" key="5">
    <source>
        <dbReference type="PROSITE-ProRule" id="PRU01330"/>
    </source>
</evidence>
<evidence type="ECO:0000256" key="6">
    <source>
        <dbReference type="RuleBase" id="RU000384"/>
    </source>
</evidence>
<evidence type="ECO:0000256" key="4">
    <source>
        <dbReference type="ARBA" id="ARBA00023231"/>
    </source>
</evidence>
<dbReference type="Gene3D" id="3.10.20.70">
    <property type="entry name" value="Glutamine synthetase, N-terminal domain"/>
    <property type="match status" value="1"/>
</dbReference>